<feature type="domain" description="C2H2-type" evidence="11">
    <location>
        <begin position="240"/>
        <end position="267"/>
    </location>
</feature>
<evidence type="ECO:0000256" key="10">
    <source>
        <dbReference type="SAM" id="Phobius"/>
    </source>
</evidence>
<reference evidence="12" key="1">
    <citation type="submission" date="2023-05" db="EMBL/GenBank/DDBJ databases">
        <authorList>
            <person name="Huff M."/>
        </authorList>
    </citation>
    <scope>NUCLEOTIDE SEQUENCE</scope>
</reference>
<keyword evidence="10" id="KW-0812">Transmembrane</keyword>
<dbReference type="GO" id="GO:0048440">
    <property type="term" value="P:carpel development"/>
    <property type="evidence" value="ECO:0007669"/>
    <property type="project" value="UniProtKB-ARBA"/>
</dbReference>
<feature type="region of interest" description="Disordered" evidence="9">
    <location>
        <begin position="323"/>
        <end position="347"/>
    </location>
</feature>
<evidence type="ECO:0000313" key="12">
    <source>
        <dbReference type="EMBL" id="CAI9768077.1"/>
    </source>
</evidence>
<keyword evidence="4 8" id="KW-0863">Zinc-finger</keyword>
<gene>
    <name evidence="12" type="ORF">FPE_LOCUS15507</name>
</gene>
<evidence type="ECO:0000256" key="2">
    <source>
        <dbReference type="ARBA" id="ARBA00022473"/>
    </source>
</evidence>
<evidence type="ECO:0000256" key="9">
    <source>
        <dbReference type="SAM" id="MobiDB-lite"/>
    </source>
</evidence>
<sequence>MVEVGVGAWWWFCDGGQGSVVFGFVMVAVGVGTCNWERWSTIWAVAKVGEAEYWRKMGRLAIGLQCWWRVQLQQWVVIVIVVVGGSISRISGKTLKHRQRLRPWRHRPPHDAQLASAVRKPFLRVQRQQAPHVDDPDLLEQPPHRREGPRSLLIFNLKILFDPLIFFCLFLSCCTMRSEGNPLDLNNLPEDYLKEGRQILDDSSSSSGRSLNLCRVSPAKAYRKKRSSTTDEKDESGKVYECRFCSVKFCKSQALGGHMNRHRQGKETETLNKARHLVFTSDLSPGAHHPGYISSGQPIPHGNIMGDPTMPYTSIYPTRVFSGSSPLFPPPPQGLPPLPPPPPPGLPLPPPHPYLYTSPGQLVNDYFVAGHVDPENLLYSHSNSSHSSALQDTNFTCLGAPVGYGLPNGNVIASCSRGQDGVDDFRDMSLHNEEEGLG</sequence>
<protein>
    <recommendedName>
        <fullName evidence="11">C2H2-type domain-containing protein</fullName>
    </recommendedName>
</protein>
<accession>A0AAD1ZE04</accession>
<organism evidence="12 13">
    <name type="scientific">Fraxinus pennsylvanica</name>
    <dbReference type="NCBI Taxonomy" id="56036"/>
    <lineage>
        <taxon>Eukaryota</taxon>
        <taxon>Viridiplantae</taxon>
        <taxon>Streptophyta</taxon>
        <taxon>Embryophyta</taxon>
        <taxon>Tracheophyta</taxon>
        <taxon>Spermatophyta</taxon>
        <taxon>Magnoliopsida</taxon>
        <taxon>eudicotyledons</taxon>
        <taxon>Gunneridae</taxon>
        <taxon>Pentapetalae</taxon>
        <taxon>asterids</taxon>
        <taxon>lamiids</taxon>
        <taxon>Lamiales</taxon>
        <taxon>Oleaceae</taxon>
        <taxon>Oleeae</taxon>
        <taxon>Fraxinus</taxon>
    </lineage>
</organism>
<dbReference type="InterPro" id="IPR013087">
    <property type="entry name" value="Znf_C2H2_type"/>
</dbReference>
<dbReference type="GO" id="GO:0005634">
    <property type="term" value="C:nucleus"/>
    <property type="evidence" value="ECO:0007669"/>
    <property type="project" value="UniProtKB-SubCell"/>
</dbReference>
<evidence type="ECO:0000313" key="13">
    <source>
        <dbReference type="Proteomes" id="UP000834106"/>
    </source>
</evidence>
<keyword evidence="2" id="KW-0217">Developmental protein</keyword>
<feature type="transmembrane region" description="Helical" evidence="10">
    <location>
        <begin position="72"/>
        <end position="92"/>
    </location>
</feature>
<evidence type="ECO:0000256" key="6">
    <source>
        <dbReference type="ARBA" id="ARBA00022833"/>
    </source>
</evidence>
<dbReference type="PROSITE" id="PS00028">
    <property type="entry name" value="ZINC_FINGER_C2H2_1"/>
    <property type="match status" value="1"/>
</dbReference>
<name>A0AAD1ZE04_9LAMI</name>
<keyword evidence="5" id="KW-0221">Differentiation</keyword>
<keyword evidence="3" id="KW-0479">Metal-binding</keyword>
<dbReference type="InterPro" id="IPR045320">
    <property type="entry name" value="JAGGED/SL1-like"/>
</dbReference>
<keyword evidence="7" id="KW-0539">Nucleus</keyword>
<dbReference type="PANTHER" id="PTHR45730">
    <property type="entry name" value="ZINC FINGER PROTEIN JAGGED"/>
    <property type="match status" value="1"/>
</dbReference>
<dbReference type="PANTHER" id="PTHR45730:SF32">
    <property type="entry name" value="ZINC FINGER PROTEIN JAGGED"/>
    <property type="match status" value="1"/>
</dbReference>
<evidence type="ECO:0000259" key="11">
    <source>
        <dbReference type="PROSITE" id="PS50157"/>
    </source>
</evidence>
<dbReference type="Gene3D" id="3.30.160.60">
    <property type="entry name" value="Classic Zinc Finger"/>
    <property type="match status" value="1"/>
</dbReference>
<dbReference type="GO" id="GO:0030154">
    <property type="term" value="P:cell differentiation"/>
    <property type="evidence" value="ECO:0007669"/>
    <property type="project" value="UniProtKB-KW"/>
</dbReference>
<keyword evidence="6" id="KW-0862">Zinc</keyword>
<evidence type="ECO:0000256" key="3">
    <source>
        <dbReference type="ARBA" id="ARBA00022723"/>
    </source>
</evidence>
<proteinExistence type="predicted"/>
<evidence type="ECO:0000256" key="8">
    <source>
        <dbReference type="PROSITE-ProRule" id="PRU00042"/>
    </source>
</evidence>
<dbReference type="PROSITE" id="PS50157">
    <property type="entry name" value="ZINC_FINGER_C2H2_2"/>
    <property type="match status" value="1"/>
</dbReference>
<evidence type="ECO:0000256" key="1">
    <source>
        <dbReference type="ARBA" id="ARBA00004123"/>
    </source>
</evidence>
<feature type="compositionally biased region" description="Pro residues" evidence="9">
    <location>
        <begin position="327"/>
        <end position="347"/>
    </location>
</feature>
<evidence type="ECO:0000256" key="7">
    <source>
        <dbReference type="ARBA" id="ARBA00023242"/>
    </source>
</evidence>
<dbReference type="Proteomes" id="UP000834106">
    <property type="component" value="Chromosome 9"/>
</dbReference>
<keyword evidence="13" id="KW-1185">Reference proteome</keyword>
<evidence type="ECO:0000256" key="5">
    <source>
        <dbReference type="ARBA" id="ARBA00022782"/>
    </source>
</evidence>
<keyword evidence="10" id="KW-0472">Membrane</keyword>
<keyword evidence="10" id="KW-1133">Transmembrane helix</keyword>
<dbReference type="AlphaFoldDB" id="A0AAD1ZE04"/>
<dbReference type="FunFam" id="3.30.160.60:FF:002425">
    <property type="entry name" value="Zinc finger protein STAMENLESS 1"/>
    <property type="match status" value="1"/>
</dbReference>
<dbReference type="EMBL" id="OU503044">
    <property type="protein sequence ID" value="CAI9768077.1"/>
    <property type="molecule type" value="Genomic_DNA"/>
</dbReference>
<dbReference type="GO" id="GO:0048653">
    <property type="term" value="P:anther development"/>
    <property type="evidence" value="ECO:0007669"/>
    <property type="project" value="UniProtKB-ARBA"/>
</dbReference>
<dbReference type="GO" id="GO:0008270">
    <property type="term" value="F:zinc ion binding"/>
    <property type="evidence" value="ECO:0007669"/>
    <property type="project" value="UniProtKB-KW"/>
</dbReference>
<comment type="subcellular location">
    <subcellularLocation>
        <location evidence="1">Nucleus</location>
    </subcellularLocation>
</comment>
<dbReference type="GO" id="GO:0003700">
    <property type="term" value="F:DNA-binding transcription factor activity"/>
    <property type="evidence" value="ECO:0007669"/>
    <property type="project" value="InterPro"/>
</dbReference>
<evidence type="ECO:0000256" key="4">
    <source>
        <dbReference type="ARBA" id="ARBA00022771"/>
    </source>
</evidence>